<sequence>MKRQQEKRNTTCEMLLAQYERKAMKSGSIFRNPKSKRSWTRMTYSQRRAVFLLTIFIAGFALELVTITNAHHHRKHNNMEELLILTGIIAKVLQRNHHHKSHPIPIPVIIPVHHHGHHHHGHHHHG</sequence>
<dbReference type="EMBL" id="BPLQ01011521">
    <property type="protein sequence ID" value="GIY58651.1"/>
    <property type="molecule type" value="Genomic_DNA"/>
</dbReference>
<reference evidence="1 2" key="1">
    <citation type="submission" date="2021-06" db="EMBL/GenBank/DDBJ databases">
        <title>Caerostris darwini draft genome.</title>
        <authorList>
            <person name="Kono N."/>
            <person name="Arakawa K."/>
        </authorList>
    </citation>
    <scope>NUCLEOTIDE SEQUENCE [LARGE SCALE GENOMIC DNA]</scope>
</reference>
<dbReference type="AlphaFoldDB" id="A0AAV4ULR2"/>
<comment type="caution">
    <text evidence="1">The sequence shown here is derived from an EMBL/GenBank/DDBJ whole genome shotgun (WGS) entry which is preliminary data.</text>
</comment>
<keyword evidence="2" id="KW-1185">Reference proteome</keyword>
<name>A0AAV4ULR2_9ARAC</name>
<gene>
    <name evidence="1" type="ORF">CDAR_226361</name>
</gene>
<evidence type="ECO:0000313" key="1">
    <source>
        <dbReference type="EMBL" id="GIY58651.1"/>
    </source>
</evidence>
<evidence type="ECO:0000313" key="2">
    <source>
        <dbReference type="Proteomes" id="UP001054837"/>
    </source>
</evidence>
<accession>A0AAV4ULR2</accession>
<dbReference type="Proteomes" id="UP001054837">
    <property type="component" value="Unassembled WGS sequence"/>
</dbReference>
<protein>
    <submittedName>
        <fullName evidence="1">Uncharacterized protein</fullName>
    </submittedName>
</protein>
<proteinExistence type="predicted"/>
<organism evidence="1 2">
    <name type="scientific">Caerostris darwini</name>
    <dbReference type="NCBI Taxonomy" id="1538125"/>
    <lineage>
        <taxon>Eukaryota</taxon>
        <taxon>Metazoa</taxon>
        <taxon>Ecdysozoa</taxon>
        <taxon>Arthropoda</taxon>
        <taxon>Chelicerata</taxon>
        <taxon>Arachnida</taxon>
        <taxon>Araneae</taxon>
        <taxon>Araneomorphae</taxon>
        <taxon>Entelegynae</taxon>
        <taxon>Araneoidea</taxon>
        <taxon>Araneidae</taxon>
        <taxon>Caerostris</taxon>
    </lineage>
</organism>